<dbReference type="RefSeq" id="WP_229959212.1">
    <property type="nucleotide sequence ID" value="NZ_JAJJWI010000004.1"/>
</dbReference>
<proteinExistence type="predicted"/>
<evidence type="ECO:0000313" key="2">
    <source>
        <dbReference type="Proteomes" id="UP001597369"/>
    </source>
</evidence>
<dbReference type="Proteomes" id="UP001597369">
    <property type="component" value="Unassembled WGS sequence"/>
</dbReference>
<dbReference type="EMBL" id="JBHUHV010000054">
    <property type="protein sequence ID" value="MFD2068753.1"/>
    <property type="molecule type" value="Genomic_DNA"/>
</dbReference>
<accession>A0ABW4X1D5</accession>
<name>A0ABW4X1D5_9BACT</name>
<comment type="caution">
    <text evidence="1">The sequence shown here is derived from an EMBL/GenBank/DDBJ whole genome shotgun (WGS) entry which is preliminary data.</text>
</comment>
<evidence type="ECO:0000313" key="1">
    <source>
        <dbReference type="EMBL" id="MFD2068753.1"/>
    </source>
</evidence>
<organism evidence="1 2">
    <name type="scientific">Pontibacter silvestris</name>
    <dbReference type="NCBI Taxonomy" id="2305183"/>
    <lineage>
        <taxon>Bacteria</taxon>
        <taxon>Pseudomonadati</taxon>
        <taxon>Bacteroidota</taxon>
        <taxon>Cytophagia</taxon>
        <taxon>Cytophagales</taxon>
        <taxon>Hymenobacteraceae</taxon>
        <taxon>Pontibacter</taxon>
    </lineage>
</organism>
<keyword evidence="2" id="KW-1185">Reference proteome</keyword>
<sequence length="229" mass="25642">MLSSCAVPQMAIESTFKEQAEELPIEGRKAFNPNGTFSIGPFTVANVNRGWKHIGGFSIFSYNNVRANQQHEFNVQNEQGSEWYVFGASNLQEKSLKSNTGITIEVAPNMEYYASYFTSPESGQWHLLTIDPRNYLERDKFEGELSNGSMTYKLKPVYKFEDKSLPMPDIIGYEFKDGDSIIAAVQVVDNGKVWVKAGLAADTRMVLASAVASLLLYDKLSEDVEHTEL</sequence>
<reference evidence="2" key="1">
    <citation type="journal article" date="2019" name="Int. J. Syst. Evol. Microbiol.">
        <title>The Global Catalogue of Microorganisms (GCM) 10K type strain sequencing project: providing services to taxonomists for standard genome sequencing and annotation.</title>
        <authorList>
            <consortium name="The Broad Institute Genomics Platform"/>
            <consortium name="The Broad Institute Genome Sequencing Center for Infectious Disease"/>
            <person name="Wu L."/>
            <person name="Ma J."/>
        </authorList>
    </citation>
    <scope>NUCLEOTIDE SEQUENCE [LARGE SCALE GENOMIC DNA]</scope>
    <source>
        <strain evidence="2">JCM 16545</strain>
    </source>
</reference>
<gene>
    <name evidence="1" type="ORF">ACFSKU_17820</name>
</gene>
<protein>
    <submittedName>
        <fullName evidence="1">Uncharacterized protein</fullName>
    </submittedName>
</protein>